<sequence length="231" mass="24923">MKRILNVARVHNTSWATTFAWPLGILVAVFVITYGIFSVVPESDSDFSFSGGVFSVYGFAIAFYVTAITQCFPYALSLSITRREFLTATALVGVAQSVALGTIVYLLSVVEAATGGFGLKIRMFGLARYATDNPLLQWLTLVIGLLLIGSIGAFVGVVYRRFRTNGLFTLGLAGLVVFGGGAIVITWQNWWPDVGTFFTDTPRVLLLVVVPLVITGIFSTVSWMGLLKASA</sequence>
<accession>A0A143QP11</accession>
<dbReference type="Proteomes" id="UP000076038">
    <property type="component" value="Chromosome"/>
</dbReference>
<feature type="transmembrane region" description="Helical" evidence="1">
    <location>
        <begin position="85"/>
        <end position="107"/>
    </location>
</feature>
<feature type="transmembrane region" description="Helical" evidence="1">
    <location>
        <begin position="135"/>
        <end position="159"/>
    </location>
</feature>
<dbReference type="GeneID" id="93553785"/>
<feature type="transmembrane region" description="Helical" evidence="1">
    <location>
        <begin position="205"/>
        <end position="227"/>
    </location>
</feature>
<keyword evidence="3" id="KW-1185">Reference proteome</keyword>
<dbReference type="RefSeq" id="WP_027496720.1">
    <property type="nucleotide sequence ID" value="NZ_CAKKLU010000004.1"/>
</dbReference>
<name>A0A143QP11_RHOFA</name>
<keyword evidence="1" id="KW-0812">Transmembrane</keyword>
<dbReference type="PATRIC" id="fig|1653479.3.peg.3677"/>
<feature type="transmembrane region" description="Helical" evidence="1">
    <location>
        <begin position="20"/>
        <end position="40"/>
    </location>
</feature>
<keyword evidence="1" id="KW-1133">Transmembrane helix</keyword>
<evidence type="ECO:0000256" key="1">
    <source>
        <dbReference type="SAM" id="Phobius"/>
    </source>
</evidence>
<dbReference type="EMBL" id="CP015220">
    <property type="protein sequence ID" value="AMY24913.1"/>
    <property type="molecule type" value="Genomic_DNA"/>
</dbReference>
<dbReference type="OrthoDB" id="3209791at2"/>
<evidence type="ECO:0000313" key="3">
    <source>
        <dbReference type="Proteomes" id="UP000076038"/>
    </source>
</evidence>
<reference evidence="3" key="2">
    <citation type="submission" date="2016-04" db="EMBL/GenBank/DDBJ databases">
        <title>Complete Genome and Plasmid Sequences for Rhodococcus fascians D188 and Draft Sequences for Rhodococcus spp. Isolates PBTS 1 and PBTS 2.</title>
        <authorList>
            <person name="Stamer R."/>
            <person name="Vereecke D."/>
            <person name="Zhang Y."/>
            <person name="Schilkey F."/>
            <person name="Devitt N."/>
            <person name="Randall J."/>
        </authorList>
    </citation>
    <scope>NUCLEOTIDE SEQUENCE [LARGE SCALE GENOMIC DNA]</scope>
    <source>
        <strain evidence="3">PBTS2</strain>
    </source>
</reference>
<feature type="transmembrane region" description="Helical" evidence="1">
    <location>
        <begin position="166"/>
        <end position="185"/>
    </location>
</feature>
<proteinExistence type="predicted"/>
<reference evidence="2 3" key="1">
    <citation type="journal article" date="2016" name="Genome Announc.">
        <title>Complete Genome and Plasmid Sequences for Rhodococcus fascians D188 and Draft Sequences for Rhodococcus Isolates PBTS 1 and PBTS 2.</title>
        <authorList>
            <person name="Stamler R.A."/>
            <person name="Vereecke D."/>
            <person name="Zhang Y."/>
            <person name="Schilkey F."/>
            <person name="Devitt N."/>
            <person name="Randall J.J."/>
        </authorList>
    </citation>
    <scope>NUCLEOTIDE SEQUENCE [LARGE SCALE GENOMIC DNA]</scope>
    <source>
        <strain evidence="2 3">PBTS2</strain>
    </source>
</reference>
<evidence type="ECO:0000313" key="2">
    <source>
        <dbReference type="EMBL" id="AMY24913.1"/>
    </source>
</evidence>
<organism evidence="2 3">
    <name type="scientific">Rhodococcoides fascians</name>
    <name type="common">Rhodococcus fascians</name>
    <dbReference type="NCBI Taxonomy" id="1828"/>
    <lineage>
        <taxon>Bacteria</taxon>
        <taxon>Bacillati</taxon>
        <taxon>Actinomycetota</taxon>
        <taxon>Actinomycetes</taxon>
        <taxon>Mycobacteriales</taxon>
        <taxon>Nocardiaceae</taxon>
        <taxon>Rhodococcoides</taxon>
    </lineage>
</organism>
<keyword evidence="1" id="KW-0472">Membrane</keyword>
<gene>
    <name evidence="2" type="ORF">A3Q41_03627</name>
</gene>
<dbReference type="KEGG" id="rhs:A3Q41_03627"/>
<protein>
    <submittedName>
        <fullName evidence="2">Uncharacterized protein</fullName>
    </submittedName>
</protein>
<feature type="transmembrane region" description="Helical" evidence="1">
    <location>
        <begin position="52"/>
        <end position="73"/>
    </location>
</feature>
<dbReference type="AlphaFoldDB" id="A0A143QP11"/>